<dbReference type="Pfam" id="PF00145">
    <property type="entry name" value="DNA_methylase"/>
    <property type="match status" value="2"/>
</dbReference>
<dbReference type="SUPFAM" id="SSF53335">
    <property type="entry name" value="S-adenosyl-L-methionine-dependent methyltransferases"/>
    <property type="match status" value="1"/>
</dbReference>
<evidence type="ECO:0000256" key="2">
    <source>
        <dbReference type="ARBA" id="ARBA00022603"/>
    </source>
</evidence>
<dbReference type="InterPro" id="IPR050390">
    <property type="entry name" value="C5-Methyltransferase"/>
</dbReference>
<evidence type="ECO:0000313" key="8">
    <source>
        <dbReference type="Proteomes" id="UP000829685"/>
    </source>
</evidence>
<keyword evidence="8" id="KW-1185">Reference proteome</keyword>
<dbReference type="GO" id="GO:0044027">
    <property type="term" value="P:negative regulation of gene expression via chromosomal CpG island methylation"/>
    <property type="evidence" value="ECO:0007669"/>
    <property type="project" value="TreeGrafter"/>
</dbReference>
<dbReference type="Gene3D" id="3.40.50.150">
    <property type="entry name" value="Vaccinia Virus protein VP39"/>
    <property type="match status" value="1"/>
</dbReference>
<reference evidence="7" key="1">
    <citation type="submission" date="2021-03" db="EMBL/GenBank/DDBJ databases">
        <title>Revisited historic fungal species revealed as producer of novel bioactive compounds through whole genome sequencing and comparative genomics.</title>
        <authorList>
            <person name="Vignolle G.A."/>
            <person name="Hochenegger N."/>
            <person name="Mach R.L."/>
            <person name="Mach-Aigner A.R."/>
            <person name="Javad Rahimi M."/>
            <person name="Salim K.A."/>
            <person name="Chan C.M."/>
            <person name="Lim L.B.L."/>
            <person name="Cai F."/>
            <person name="Druzhinina I.S."/>
            <person name="U'Ren J.M."/>
            <person name="Derntl C."/>
        </authorList>
    </citation>
    <scope>NUCLEOTIDE SEQUENCE</scope>
    <source>
        <strain evidence="7">TUCIM 5799</strain>
    </source>
</reference>
<feature type="region of interest" description="Disordered" evidence="6">
    <location>
        <begin position="640"/>
        <end position="662"/>
    </location>
</feature>
<evidence type="ECO:0000256" key="5">
    <source>
        <dbReference type="PROSITE-ProRule" id="PRU01016"/>
    </source>
</evidence>
<evidence type="ECO:0000256" key="4">
    <source>
        <dbReference type="ARBA" id="ARBA00022691"/>
    </source>
</evidence>
<comment type="caution">
    <text evidence="7">The sequence shown here is derived from an EMBL/GenBank/DDBJ whole genome shotgun (WGS) entry which is preliminary data.</text>
</comment>
<dbReference type="Gene3D" id="3.90.120.10">
    <property type="entry name" value="DNA Methylase, subunit A, domain 2"/>
    <property type="match status" value="1"/>
</dbReference>
<dbReference type="InterPro" id="IPR001525">
    <property type="entry name" value="C5_MeTfrase"/>
</dbReference>
<dbReference type="PANTHER" id="PTHR10629:SF52">
    <property type="entry name" value="DNA (CYTOSINE-5)-METHYLTRANSFERASE 1"/>
    <property type="match status" value="1"/>
</dbReference>
<dbReference type="PRINTS" id="PR00105">
    <property type="entry name" value="C5METTRFRASE"/>
</dbReference>
<accession>A0A9Q0ANT0</accession>
<feature type="region of interest" description="Disordered" evidence="6">
    <location>
        <begin position="289"/>
        <end position="323"/>
    </location>
</feature>
<keyword evidence="4 5" id="KW-0949">S-adenosyl-L-methionine</keyword>
<dbReference type="GO" id="GO:0032259">
    <property type="term" value="P:methylation"/>
    <property type="evidence" value="ECO:0007669"/>
    <property type="project" value="UniProtKB-KW"/>
</dbReference>
<dbReference type="GO" id="GO:0003677">
    <property type="term" value="F:DNA binding"/>
    <property type="evidence" value="ECO:0007669"/>
    <property type="project" value="TreeGrafter"/>
</dbReference>
<dbReference type="PROSITE" id="PS51679">
    <property type="entry name" value="SAM_MT_C5"/>
    <property type="match status" value="1"/>
</dbReference>
<dbReference type="EMBL" id="JAFIMR010000023">
    <property type="protein sequence ID" value="KAI1864780.1"/>
    <property type="molecule type" value="Genomic_DNA"/>
</dbReference>
<keyword evidence="3 5" id="KW-0808">Transferase</keyword>
<evidence type="ECO:0000256" key="6">
    <source>
        <dbReference type="SAM" id="MobiDB-lite"/>
    </source>
</evidence>
<protein>
    <recommendedName>
        <fullName evidence="1">DNA (cytosine-5-)-methyltransferase</fullName>
        <ecNumber evidence="1">2.1.1.37</ecNumber>
    </recommendedName>
</protein>
<dbReference type="EC" id="2.1.1.37" evidence="1"/>
<dbReference type="Proteomes" id="UP000829685">
    <property type="component" value="Unassembled WGS sequence"/>
</dbReference>
<dbReference type="InterPro" id="IPR029063">
    <property type="entry name" value="SAM-dependent_MTases_sf"/>
</dbReference>
<evidence type="ECO:0000313" key="7">
    <source>
        <dbReference type="EMBL" id="KAI1864780.1"/>
    </source>
</evidence>
<proteinExistence type="inferred from homology"/>
<evidence type="ECO:0000256" key="3">
    <source>
        <dbReference type="ARBA" id="ARBA00022679"/>
    </source>
</evidence>
<evidence type="ECO:0000256" key="1">
    <source>
        <dbReference type="ARBA" id="ARBA00011975"/>
    </source>
</evidence>
<feature type="active site" evidence="5">
    <location>
        <position position="416"/>
    </location>
</feature>
<dbReference type="AlphaFoldDB" id="A0A9Q0ANT0"/>
<dbReference type="PANTHER" id="PTHR10629">
    <property type="entry name" value="CYTOSINE-SPECIFIC METHYLTRANSFERASE"/>
    <property type="match status" value="1"/>
</dbReference>
<organism evidence="7 8">
    <name type="scientific">Neoarthrinium moseri</name>
    <dbReference type="NCBI Taxonomy" id="1658444"/>
    <lineage>
        <taxon>Eukaryota</taxon>
        <taxon>Fungi</taxon>
        <taxon>Dikarya</taxon>
        <taxon>Ascomycota</taxon>
        <taxon>Pezizomycotina</taxon>
        <taxon>Sordariomycetes</taxon>
        <taxon>Xylariomycetidae</taxon>
        <taxon>Amphisphaeriales</taxon>
        <taxon>Apiosporaceae</taxon>
        <taxon>Neoarthrinium</taxon>
    </lineage>
</organism>
<dbReference type="GO" id="GO:0005634">
    <property type="term" value="C:nucleus"/>
    <property type="evidence" value="ECO:0007669"/>
    <property type="project" value="TreeGrafter"/>
</dbReference>
<name>A0A9Q0ANT0_9PEZI</name>
<keyword evidence="2 5" id="KW-0489">Methyltransferase</keyword>
<comment type="similarity">
    <text evidence="5">Belongs to the class I-like SAM-binding methyltransferase superfamily. C5-methyltransferase family.</text>
</comment>
<dbReference type="GO" id="GO:0003886">
    <property type="term" value="F:DNA (cytosine-5-)-methyltransferase activity"/>
    <property type="evidence" value="ECO:0007669"/>
    <property type="project" value="UniProtKB-EC"/>
</dbReference>
<sequence>MPSLEISDSDDEAVALFSREHVRFVQRYANIGISETAAIIIPHEDEDHSDDEDALDYENDSEAMQKIEDEVDEHFDIKRELSPDFPEPQVLIARGEPVRRRAVHGPRLISRNRPVPQREQRNSYNKDGMVLRPGDMVEIVEVKQAHRCQFLIIKLIFKCSGNTFFRGIPYTRTRNTAGMIDPKRNELVEVLDVDLDDERPEEHQGAIEVVAGDIICKRSFQFTNTYWPEFGCDIRNFSGSADLVEEQGKLTIRWRMVTYFTTASKRLQATPKPVGRSLLALAAHEIPDPDKRVSSHTQLNAWRGTKVRGGSHNPRSKDSGVVDVENVEVRDSPIALTEDQTYTFADIFSGCGGASRGAKNAGFHVKLACDLDAKACQSYRANFPEADLHERDISDLILQVQNHENRIDVLHLSPPCQYYSPAHTTAGKDDDKNMAILLSAHAVIYKFRPRIVTVEQTFGILREQHKYMFHYFLNCFTMHGYSVTWQHVWLNTWGVPQPRQRVIFIASCPGEAHPKMPDTRIYTSVNKALRSIKRRATLHDVNSELGRPNFPKPAWNGEGLLKETILTNTNRSYIYHPSGLRPFTLREIAALQTFPSNHRFEGNRVDVSRQIGNAFPCAAVEHLYRHLMAHLREEDQVVADLDDEEDNDDDDDLMVVEGDDPL</sequence>
<gene>
    <name evidence="7" type="ORF">JX265_008504</name>
</gene>